<dbReference type="AlphaFoldDB" id="A0A9X1PFG5"/>
<dbReference type="RefSeq" id="WP_234652755.1">
    <property type="nucleotide sequence ID" value="NZ_CP094997.1"/>
</dbReference>
<dbReference type="EMBL" id="JAJTTC010000001">
    <property type="protein sequence ID" value="MCF0060167.1"/>
    <property type="molecule type" value="Genomic_DNA"/>
</dbReference>
<accession>A0A9X1PFG5</accession>
<name>A0A9X1PFG5_9BACT</name>
<protein>
    <submittedName>
        <fullName evidence="1">Response regulator receiver protein</fullName>
    </submittedName>
</protein>
<dbReference type="SUPFAM" id="SSF52172">
    <property type="entry name" value="CheY-like"/>
    <property type="match status" value="1"/>
</dbReference>
<reference evidence="1" key="1">
    <citation type="submission" date="2021-12" db="EMBL/GenBank/DDBJ databases">
        <title>Novel species in genus Dyadobacter.</title>
        <authorList>
            <person name="Ma C."/>
        </authorList>
    </citation>
    <scope>NUCLEOTIDE SEQUENCE</scope>
    <source>
        <strain evidence="1">LJ419</strain>
    </source>
</reference>
<proteinExistence type="predicted"/>
<evidence type="ECO:0000313" key="2">
    <source>
        <dbReference type="Proteomes" id="UP001139000"/>
    </source>
</evidence>
<keyword evidence="2" id="KW-1185">Reference proteome</keyword>
<dbReference type="Proteomes" id="UP001139000">
    <property type="component" value="Unassembled WGS sequence"/>
</dbReference>
<comment type="caution">
    <text evidence="1">The sequence shown here is derived from an EMBL/GenBank/DDBJ whole genome shotgun (WGS) entry which is preliminary data.</text>
</comment>
<organism evidence="1 2">
    <name type="scientific">Dyadobacter chenwenxiniae</name>
    <dbReference type="NCBI Taxonomy" id="2906456"/>
    <lineage>
        <taxon>Bacteria</taxon>
        <taxon>Pseudomonadati</taxon>
        <taxon>Bacteroidota</taxon>
        <taxon>Cytophagia</taxon>
        <taxon>Cytophagales</taxon>
        <taxon>Spirosomataceae</taxon>
        <taxon>Dyadobacter</taxon>
    </lineage>
</organism>
<gene>
    <name evidence="1" type="ORF">LXM26_01575</name>
</gene>
<evidence type="ECO:0000313" key="1">
    <source>
        <dbReference type="EMBL" id="MCF0060167.1"/>
    </source>
</evidence>
<sequence length="101" mass="10974">MADVNILVLADHAEILETIIRLINKNEGWRGTGVAGYDQAEEALKTNKFDLVLLGVGVDDEAEARILRLCESIAPQTVCMRHYGGGSGLLSSEIQHALAQR</sequence>
<dbReference type="InterPro" id="IPR011006">
    <property type="entry name" value="CheY-like_superfamily"/>
</dbReference>